<proteinExistence type="predicted"/>
<feature type="transmembrane region" description="Helical" evidence="1">
    <location>
        <begin position="21"/>
        <end position="41"/>
    </location>
</feature>
<keyword evidence="1" id="KW-0472">Membrane</keyword>
<dbReference type="InterPro" id="IPR011990">
    <property type="entry name" value="TPR-like_helical_dom_sf"/>
</dbReference>
<dbReference type="InParanoid" id="A0A1Y2PH90"/>
<dbReference type="Proteomes" id="UP000194221">
    <property type="component" value="Unassembled WGS sequence"/>
</dbReference>
<evidence type="ECO:0000256" key="1">
    <source>
        <dbReference type="SAM" id="Phobius"/>
    </source>
</evidence>
<dbReference type="SUPFAM" id="SSF48452">
    <property type="entry name" value="TPR-like"/>
    <property type="match status" value="1"/>
</dbReference>
<evidence type="ECO:0000313" key="3">
    <source>
        <dbReference type="Proteomes" id="UP000194221"/>
    </source>
</evidence>
<comment type="caution">
    <text evidence="2">The sequence shown here is derived from an EMBL/GenBank/DDBJ whole genome shotgun (WGS) entry which is preliminary data.</text>
</comment>
<dbReference type="Gene3D" id="1.25.40.10">
    <property type="entry name" value="Tetratricopeptide repeat domain"/>
    <property type="match status" value="2"/>
</dbReference>
<accession>A0A1Y2PH90</accession>
<organism evidence="2 3">
    <name type="scientific">Tenacibaculum holothuriorum</name>
    <dbReference type="NCBI Taxonomy" id="1635173"/>
    <lineage>
        <taxon>Bacteria</taxon>
        <taxon>Pseudomonadati</taxon>
        <taxon>Bacteroidota</taxon>
        <taxon>Flavobacteriia</taxon>
        <taxon>Flavobacteriales</taxon>
        <taxon>Flavobacteriaceae</taxon>
        <taxon>Tenacibaculum</taxon>
    </lineage>
</organism>
<name>A0A1Y2PH90_9FLAO</name>
<keyword evidence="1" id="KW-1133">Transmembrane helix</keyword>
<protein>
    <submittedName>
        <fullName evidence="2">Uncharacterized protein</fullName>
    </submittedName>
</protein>
<keyword evidence="1" id="KW-0812">Transmembrane</keyword>
<gene>
    <name evidence="2" type="ORF">WH52_05150</name>
</gene>
<sequence length="336" mass="39448">MQNLHKTFRSKRQEKRDKTINRLNINIVLSFTFCLFSFISYSQDSIPTHNSAEEINNLKFQEYFFKALSEKAIYNYQKAIENLEECNRLIPNDKAVLFELSKNFLKLNRTYESLQYANDALKKDTKNLWILEHIVNIYKRDRNFNEAIKTQERIGELFPKKRKSLVYLHLQNNDVVSAKEVLKELQEAKLLDARLRRIQEKLTSPPKITSLVTSKKSIVKKVTGDLKTEFTNNKTFSTLSTLLTKLYTENDADLLRFSEEGMQLFPAQPIVYLMNGRALIQQKKYKKAIVSLQTGIDFVIDNNEMQSNFYKELIKAYERVGDAKNRKKFQKKLNAL</sequence>
<keyword evidence="3" id="KW-1185">Reference proteome</keyword>
<evidence type="ECO:0000313" key="2">
    <source>
        <dbReference type="EMBL" id="OSY89079.1"/>
    </source>
</evidence>
<dbReference type="EMBL" id="LAPZ01000002">
    <property type="protein sequence ID" value="OSY89079.1"/>
    <property type="molecule type" value="Genomic_DNA"/>
</dbReference>
<dbReference type="STRING" id="1635173.WH52_05150"/>
<reference evidence="2 3" key="1">
    <citation type="submission" date="2015-03" db="EMBL/GenBank/DDBJ databases">
        <title>Genome sequence of Tenacibaculum sp. S2-2, isolated from intestinal microbiota of sea cucumber, Apostichopus japonicas.</title>
        <authorList>
            <person name="Shao Z."/>
            <person name="Wang L."/>
            <person name="Li X."/>
        </authorList>
    </citation>
    <scope>NUCLEOTIDE SEQUENCE [LARGE SCALE GENOMIC DNA]</scope>
    <source>
        <strain evidence="2 3">S2-2</strain>
    </source>
</reference>
<dbReference type="AlphaFoldDB" id="A0A1Y2PH90"/>